<evidence type="ECO:0000256" key="5">
    <source>
        <dbReference type="ARBA" id="ARBA00022967"/>
    </source>
</evidence>
<evidence type="ECO:0000256" key="3">
    <source>
        <dbReference type="ARBA" id="ARBA00022741"/>
    </source>
</evidence>
<feature type="compositionally biased region" description="Pro residues" evidence="7">
    <location>
        <begin position="256"/>
        <end position="266"/>
    </location>
</feature>
<dbReference type="CDD" id="cd03256">
    <property type="entry name" value="ABC_PhnC_transporter"/>
    <property type="match status" value="1"/>
</dbReference>
<proteinExistence type="predicted"/>
<keyword evidence="2" id="KW-1003">Cell membrane</keyword>
<protein>
    <submittedName>
        <fullName evidence="9">Phosphonate ABC transporter ATP-binding protein</fullName>
    </submittedName>
</protein>
<gene>
    <name evidence="9" type="primary">phnC</name>
    <name evidence="9" type="ORF">N0K08_10235</name>
</gene>
<organism evidence="9 10">
    <name type="scientific">Acidovorax bellezanensis</name>
    <dbReference type="NCBI Taxonomy" id="2976702"/>
    <lineage>
        <taxon>Bacteria</taxon>
        <taxon>Pseudomonadati</taxon>
        <taxon>Pseudomonadota</taxon>
        <taxon>Betaproteobacteria</taxon>
        <taxon>Burkholderiales</taxon>
        <taxon>Comamonadaceae</taxon>
        <taxon>Acidovorax</taxon>
    </lineage>
</organism>
<keyword evidence="10" id="KW-1185">Reference proteome</keyword>
<dbReference type="PANTHER" id="PTHR43166">
    <property type="entry name" value="AMINO ACID IMPORT ATP-BINDING PROTEIN"/>
    <property type="match status" value="1"/>
</dbReference>
<dbReference type="NCBIfam" id="TIGR02315">
    <property type="entry name" value="ABC_phnC"/>
    <property type="match status" value="1"/>
</dbReference>
<evidence type="ECO:0000256" key="1">
    <source>
        <dbReference type="ARBA" id="ARBA00022448"/>
    </source>
</evidence>
<keyword evidence="3" id="KW-0547">Nucleotide-binding</keyword>
<feature type="region of interest" description="Disordered" evidence="7">
    <location>
        <begin position="251"/>
        <end position="277"/>
    </location>
</feature>
<evidence type="ECO:0000313" key="9">
    <source>
        <dbReference type="EMBL" id="MCT9811013.1"/>
    </source>
</evidence>
<dbReference type="PROSITE" id="PS00211">
    <property type="entry name" value="ABC_TRANSPORTER_1"/>
    <property type="match status" value="1"/>
</dbReference>
<dbReference type="InterPro" id="IPR003593">
    <property type="entry name" value="AAA+_ATPase"/>
</dbReference>
<dbReference type="Gene3D" id="3.40.50.300">
    <property type="entry name" value="P-loop containing nucleotide triphosphate hydrolases"/>
    <property type="match status" value="1"/>
</dbReference>
<dbReference type="InterPro" id="IPR050086">
    <property type="entry name" value="MetN_ABC_transporter-like"/>
</dbReference>
<dbReference type="SUPFAM" id="SSF52540">
    <property type="entry name" value="P-loop containing nucleoside triphosphate hydrolases"/>
    <property type="match status" value="1"/>
</dbReference>
<accession>A0ABT2PPI7</accession>
<feature type="compositionally biased region" description="Low complexity" evidence="7">
    <location>
        <begin position="267"/>
        <end position="277"/>
    </location>
</feature>
<comment type="caution">
    <text evidence="9">The sequence shown here is derived from an EMBL/GenBank/DDBJ whole genome shotgun (WGS) entry which is preliminary data.</text>
</comment>
<dbReference type="PANTHER" id="PTHR43166:SF6">
    <property type="entry name" value="PHOSPHONATES IMPORT ATP-BINDING PROTEIN PHNC"/>
    <property type="match status" value="1"/>
</dbReference>
<keyword evidence="4 9" id="KW-0067">ATP-binding</keyword>
<keyword evidence="1" id="KW-0813">Transport</keyword>
<reference evidence="9 10" key="1">
    <citation type="submission" date="2022-09" db="EMBL/GenBank/DDBJ databases">
        <title>Draft genome of isolate Be4.</title>
        <authorList>
            <person name="Sanchez-Castro I."/>
            <person name="Martinez-Rodriguez P."/>
            <person name="Descostes M."/>
            <person name="Merroun M."/>
        </authorList>
    </citation>
    <scope>NUCLEOTIDE SEQUENCE [LARGE SCALE GENOMIC DNA]</scope>
    <source>
        <strain evidence="9 10">Be4</strain>
    </source>
</reference>
<evidence type="ECO:0000313" key="10">
    <source>
        <dbReference type="Proteomes" id="UP001525968"/>
    </source>
</evidence>
<evidence type="ECO:0000256" key="2">
    <source>
        <dbReference type="ARBA" id="ARBA00022475"/>
    </source>
</evidence>
<sequence>MPSLSPPPMLQFDAVAMRYADGTEALKSVSLAIPRGQFCVILGSSGAGKSTLLRMANGLVEPSQGSIRFAGQAVTRRNLAQIRPRIGMIHQQFNLVARATVAANVLAGALPGLPLWRSLLGLYPAALQDQACALLEAVGLRPEHLTRRASALSGGQQQRVGIARAFMLAPPLVLADEPVASLDPQASHDVLELLRAQARQRDTTVLCSLHQVDLARAFADRIVALRDGVLVFDGPPAAFDAATAQALYRRGDAPRPARPSPPPPHAAFPHAPTLEAA</sequence>
<evidence type="ECO:0000256" key="6">
    <source>
        <dbReference type="ARBA" id="ARBA00023136"/>
    </source>
</evidence>
<dbReference type="GO" id="GO:0005524">
    <property type="term" value="F:ATP binding"/>
    <property type="evidence" value="ECO:0007669"/>
    <property type="project" value="UniProtKB-KW"/>
</dbReference>
<dbReference type="InterPro" id="IPR003439">
    <property type="entry name" value="ABC_transporter-like_ATP-bd"/>
</dbReference>
<evidence type="ECO:0000256" key="4">
    <source>
        <dbReference type="ARBA" id="ARBA00022840"/>
    </source>
</evidence>
<dbReference type="EMBL" id="JAODYH010000004">
    <property type="protein sequence ID" value="MCT9811013.1"/>
    <property type="molecule type" value="Genomic_DNA"/>
</dbReference>
<keyword evidence="6" id="KW-0472">Membrane</keyword>
<dbReference type="InterPro" id="IPR017871">
    <property type="entry name" value="ABC_transporter-like_CS"/>
</dbReference>
<dbReference type="InterPro" id="IPR012693">
    <property type="entry name" value="ABC_transpr_PhnC"/>
</dbReference>
<keyword evidence="5" id="KW-1278">Translocase</keyword>
<dbReference type="SMART" id="SM00382">
    <property type="entry name" value="AAA"/>
    <property type="match status" value="1"/>
</dbReference>
<dbReference type="Pfam" id="PF00005">
    <property type="entry name" value="ABC_tran"/>
    <property type="match status" value="1"/>
</dbReference>
<feature type="domain" description="ABC transporter" evidence="8">
    <location>
        <begin position="10"/>
        <end position="252"/>
    </location>
</feature>
<dbReference type="PROSITE" id="PS50893">
    <property type="entry name" value="ABC_TRANSPORTER_2"/>
    <property type="match status" value="1"/>
</dbReference>
<dbReference type="InterPro" id="IPR027417">
    <property type="entry name" value="P-loop_NTPase"/>
</dbReference>
<dbReference type="RefSeq" id="WP_261500174.1">
    <property type="nucleotide sequence ID" value="NZ_JAODYH010000004.1"/>
</dbReference>
<evidence type="ECO:0000256" key="7">
    <source>
        <dbReference type="SAM" id="MobiDB-lite"/>
    </source>
</evidence>
<dbReference type="Proteomes" id="UP001525968">
    <property type="component" value="Unassembled WGS sequence"/>
</dbReference>
<name>A0ABT2PPI7_9BURK</name>
<evidence type="ECO:0000259" key="8">
    <source>
        <dbReference type="PROSITE" id="PS50893"/>
    </source>
</evidence>